<evidence type="ECO:0008006" key="6">
    <source>
        <dbReference type="Google" id="ProtNLM"/>
    </source>
</evidence>
<keyword evidence="5" id="KW-1185">Reference proteome</keyword>
<protein>
    <recommendedName>
        <fullName evidence="6">P-loop containing nucleoside triphosphate hydrolase protein</fullName>
    </recommendedName>
</protein>
<name>A0ABR2YTS7_9CHLO</name>
<dbReference type="InterPro" id="IPR019195">
    <property type="entry name" value="ABC_ATPase_put"/>
</dbReference>
<dbReference type="InterPro" id="IPR046834">
    <property type="entry name" value="ABC_ATPase_C"/>
</dbReference>
<feature type="domain" description="ATPase of the ABC class N-terminal" evidence="2">
    <location>
        <begin position="18"/>
        <end position="185"/>
    </location>
</feature>
<dbReference type="PANTHER" id="PTHR38149:SF1">
    <property type="entry name" value="ATPASE"/>
    <property type="match status" value="1"/>
</dbReference>
<evidence type="ECO:0000259" key="1">
    <source>
        <dbReference type="Pfam" id="PF09818"/>
    </source>
</evidence>
<reference evidence="4 5" key="1">
    <citation type="journal article" date="2024" name="Nat. Commun.">
        <title>Phylogenomics reveals the evolutionary origins of lichenization in chlorophyte algae.</title>
        <authorList>
            <person name="Puginier C."/>
            <person name="Libourel C."/>
            <person name="Otte J."/>
            <person name="Skaloud P."/>
            <person name="Haon M."/>
            <person name="Grisel S."/>
            <person name="Petersen M."/>
            <person name="Berrin J.G."/>
            <person name="Delaux P.M."/>
            <person name="Dal Grande F."/>
            <person name="Keller J."/>
        </authorList>
    </citation>
    <scope>NUCLEOTIDE SEQUENCE [LARGE SCALE GENOMIC DNA]</scope>
    <source>
        <strain evidence="4 5">SAG 216-7</strain>
    </source>
</reference>
<comment type="caution">
    <text evidence="4">The sequence shown here is derived from an EMBL/GenBank/DDBJ whole genome shotgun (WGS) entry which is preliminary data.</text>
</comment>
<dbReference type="SUPFAM" id="SSF52540">
    <property type="entry name" value="P-loop containing nucleoside triphosphate hydrolases"/>
    <property type="match status" value="1"/>
</dbReference>
<evidence type="ECO:0000313" key="5">
    <source>
        <dbReference type="Proteomes" id="UP001491310"/>
    </source>
</evidence>
<feature type="domain" description="MRB1590-like C-terminal" evidence="3">
    <location>
        <begin position="488"/>
        <end position="590"/>
    </location>
</feature>
<proteinExistence type="predicted"/>
<accession>A0ABR2YTS7</accession>
<dbReference type="Pfam" id="PF20446">
    <property type="entry name" value="ABC_N"/>
    <property type="match status" value="1"/>
</dbReference>
<dbReference type="Proteomes" id="UP001491310">
    <property type="component" value="Unassembled WGS sequence"/>
</dbReference>
<organism evidence="4 5">
    <name type="scientific">Coccomyxa subellipsoidea</name>
    <dbReference type="NCBI Taxonomy" id="248742"/>
    <lineage>
        <taxon>Eukaryota</taxon>
        <taxon>Viridiplantae</taxon>
        <taxon>Chlorophyta</taxon>
        <taxon>core chlorophytes</taxon>
        <taxon>Trebouxiophyceae</taxon>
        <taxon>Trebouxiophyceae incertae sedis</taxon>
        <taxon>Coccomyxaceae</taxon>
        <taxon>Coccomyxa</taxon>
    </lineage>
</organism>
<dbReference type="PANTHER" id="PTHR38149">
    <property type="entry name" value="ATPASE"/>
    <property type="match status" value="1"/>
</dbReference>
<evidence type="ECO:0000259" key="2">
    <source>
        <dbReference type="Pfam" id="PF20446"/>
    </source>
</evidence>
<dbReference type="InterPro" id="IPR046833">
    <property type="entry name" value="ABC_N"/>
</dbReference>
<dbReference type="Pfam" id="PF21117">
    <property type="entry name" value="MRB1590_C"/>
    <property type="match status" value="1"/>
</dbReference>
<dbReference type="InterPro" id="IPR027417">
    <property type="entry name" value="P-loop_NTPase"/>
</dbReference>
<dbReference type="Pfam" id="PF09818">
    <property type="entry name" value="ABC_ATPase"/>
    <property type="match status" value="1"/>
</dbReference>
<evidence type="ECO:0000313" key="4">
    <source>
        <dbReference type="EMBL" id="KAK9915268.1"/>
    </source>
</evidence>
<feature type="domain" description="ATPase of the ABC class C-terminal" evidence="1">
    <location>
        <begin position="190"/>
        <end position="458"/>
    </location>
</feature>
<dbReference type="InterPro" id="IPR049069">
    <property type="entry name" value="MRB1590-like_C"/>
</dbReference>
<gene>
    <name evidence="4" type="ORF">WJX75_006906</name>
</gene>
<sequence length="593" mass="64157">MSGRGRGRDQLRNRGGAEELNSHLRRLEGQNYPKYHDVEGSWQFPGFTFILDRAQSDPFAQPSRCRVQVSPQAAQLPRDLWESPIRRTALCDYLTRSLARAVSAAGGDVRTVSGGWHGQKGGDMTVDTPGQHILQRTSCLIDDQGGVEARLTVGLPARGRTILGHMAAQILVEYLPRYVRAGLFYGAQDAAALRRHVDCVEDTEALRNALPGMGLVAFVGNGSILPRKTGESDLPMPATDAVPFTSPESLMVEVTLPRRGVVKGMGIRQGVTLIVGGGFHGKTTLLKALEAGIYNKVPGDGRELVVTLSDAVKVRAEDGRRVEATDISPFISNLPFGKDTTMFRTPDASGSTSQAANIQEALELGASALLLDEDVCATNFMIRDARMQALVKKENEPITPFISKIRSLLARGVSSILVMGGSGDYFGVSDTVLRMDSYKASDVTAEALAIDKRFGAAPSLADNKKQYGTVASRTPVTIYPGSPSERVKTTTRQTNLIQFGEENLDLSGLEQLVEMSQTRAIAEALCLLRSWIGQSQASGASLAELLQRMDADFDSKGLDVLAPALKAGNFARPRIFEIAAAVNRLRSVRMEQR</sequence>
<dbReference type="EMBL" id="JALJOT010000005">
    <property type="protein sequence ID" value="KAK9915268.1"/>
    <property type="molecule type" value="Genomic_DNA"/>
</dbReference>
<evidence type="ECO:0000259" key="3">
    <source>
        <dbReference type="Pfam" id="PF21117"/>
    </source>
</evidence>